<keyword evidence="2" id="KW-0328">Glycosyltransferase</keyword>
<evidence type="ECO:0000313" key="5">
    <source>
        <dbReference type="EMBL" id="EWY41350.1"/>
    </source>
</evidence>
<reference evidence="5 6" key="1">
    <citation type="submission" date="2013-08" db="EMBL/GenBank/DDBJ databases">
        <title>The genome sequence of Skermanella stibiiresistens.</title>
        <authorList>
            <person name="Zhu W."/>
            <person name="Wang G."/>
        </authorList>
    </citation>
    <scope>NUCLEOTIDE SEQUENCE [LARGE SCALE GENOMIC DNA]</scope>
    <source>
        <strain evidence="5 6">SB22</strain>
    </source>
</reference>
<name>W9H536_9PROT</name>
<accession>W9H536</accession>
<dbReference type="SUPFAM" id="SSF53448">
    <property type="entry name" value="Nucleotide-diphospho-sugar transferases"/>
    <property type="match status" value="1"/>
</dbReference>
<evidence type="ECO:0000256" key="3">
    <source>
        <dbReference type="ARBA" id="ARBA00022679"/>
    </source>
</evidence>
<dbReference type="InterPro" id="IPR029044">
    <property type="entry name" value="Nucleotide-diphossugar_trans"/>
</dbReference>
<comment type="caution">
    <text evidence="5">The sequence shown here is derived from an EMBL/GenBank/DDBJ whole genome shotgun (WGS) entry which is preliminary data.</text>
</comment>
<dbReference type="STRING" id="1385369.N825_27880"/>
<dbReference type="AlphaFoldDB" id="W9H536"/>
<dbReference type="PANTHER" id="PTHR43179:SF12">
    <property type="entry name" value="GALACTOFURANOSYLTRANSFERASE GLFT2"/>
    <property type="match status" value="1"/>
</dbReference>
<evidence type="ECO:0000256" key="1">
    <source>
        <dbReference type="ARBA" id="ARBA00006739"/>
    </source>
</evidence>
<keyword evidence="3 5" id="KW-0808">Transferase</keyword>
<comment type="similarity">
    <text evidence="1">Belongs to the glycosyltransferase 2 family.</text>
</comment>
<dbReference type="Gene3D" id="3.90.550.10">
    <property type="entry name" value="Spore Coat Polysaccharide Biosynthesis Protein SpsA, Chain A"/>
    <property type="match status" value="1"/>
</dbReference>
<organism evidence="5 6">
    <name type="scientific">Skermanella stibiiresistens SB22</name>
    <dbReference type="NCBI Taxonomy" id="1385369"/>
    <lineage>
        <taxon>Bacteria</taxon>
        <taxon>Pseudomonadati</taxon>
        <taxon>Pseudomonadota</taxon>
        <taxon>Alphaproteobacteria</taxon>
        <taxon>Rhodospirillales</taxon>
        <taxon>Azospirillaceae</taxon>
        <taxon>Skermanella</taxon>
    </lineage>
</organism>
<gene>
    <name evidence="5" type="ORF">N825_27880</name>
</gene>
<dbReference type="PATRIC" id="fig|1385369.3.peg.1514"/>
<dbReference type="Proteomes" id="UP000019486">
    <property type="component" value="Unassembled WGS sequence"/>
</dbReference>
<dbReference type="InterPro" id="IPR001173">
    <property type="entry name" value="Glyco_trans_2-like"/>
</dbReference>
<evidence type="ECO:0000313" key="6">
    <source>
        <dbReference type="Proteomes" id="UP000019486"/>
    </source>
</evidence>
<protein>
    <submittedName>
        <fullName evidence="5">Glycosyltransferase</fullName>
    </submittedName>
</protein>
<evidence type="ECO:0000256" key="2">
    <source>
        <dbReference type="ARBA" id="ARBA00022676"/>
    </source>
</evidence>
<keyword evidence="6" id="KW-1185">Reference proteome</keyword>
<sequence length="346" mass="36884">MVVNHNGGELLRRCLDALATQTTLPKEIAVVDNLSTDGSTVFLETLSEPLASRVRLISPGLNLGFAAANNLAAGRTSQPWIATLNPDAFPEPDWMASLIDATRRHPGVAMFGSTQLDAGNPLLLDGAGDVLHASGLVWRGHHGAALAELPAEGEVFSPCAAAALYRRDAFEAAGGFDPSFFCYCEDVDLGFRLRLAGERCVQVTAARVHHVGSAITGRRGGFATYHGTRNLIWMFVKNMPTPLLALLTPVHLALNAVLLARALVLGQAAPALRGSWDAIRHIGPVLASRKAIQARRRLSTIGVARALDWSIAGIIRRRARSLPIPRSLSFPPPLGGSDPIASDMPK</sequence>
<evidence type="ECO:0000259" key="4">
    <source>
        <dbReference type="Pfam" id="PF00535"/>
    </source>
</evidence>
<dbReference type="PANTHER" id="PTHR43179">
    <property type="entry name" value="RHAMNOSYLTRANSFERASE WBBL"/>
    <property type="match status" value="1"/>
</dbReference>
<feature type="domain" description="Glycosyltransferase 2-like" evidence="4">
    <location>
        <begin position="2"/>
        <end position="171"/>
    </location>
</feature>
<dbReference type="CDD" id="cd04186">
    <property type="entry name" value="GT_2_like_c"/>
    <property type="match status" value="1"/>
</dbReference>
<dbReference type="GO" id="GO:0016757">
    <property type="term" value="F:glycosyltransferase activity"/>
    <property type="evidence" value="ECO:0007669"/>
    <property type="project" value="UniProtKB-KW"/>
</dbReference>
<dbReference type="EMBL" id="AVFL01000004">
    <property type="protein sequence ID" value="EWY41350.1"/>
    <property type="molecule type" value="Genomic_DNA"/>
</dbReference>
<dbReference type="Pfam" id="PF00535">
    <property type="entry name" value="Glycos_transf_2"/>
    <property type="match status" value="1"/>
</dbReference>
<proteinExistence type="inferred from homology"/>